<evidence type="ECO:0000313" key="3">
    <source>
        <dbReference type="Proteomes" id="UP000045706"/>
    </source>
</evidence>
<feature type="compositionally biased region" description="Basic and acidic residues" evidence="1">
    <location>
        <begin position="41"/>
        <end position="52"/>
    </location>
</feature>
<proteinExistence type="predicted"/>
<sequence length="115" mass="12479">KGGTQSPHPSPINFNSESPGRKAKPYQAPDSTYGANSAAESLRRHLTDKDTEASMSERAINRPRSSSLAGAFTRIFSPLSRSNSAKSTTGHPKTWTVYNENVDGAEQGQKSNKER</sequence>
<name>A0A0G4NJH4_VERLO</name>
<dbReference type="AlphaFoldDB" id="A0A0G4NJH4"/>
<protein>
    <submittedName>
        <fullName evidence="2">Uncharacterized protein</fullName>
    </submittedName>
</protein>
<dbReference type="EMBL" id="CVQI01035828">
    <property type="protein sequence ID" value="CRK46573.1"/>
    <property type="molecule type" value="Genomic_DNA"/>
</dbReference>
<feature type="compositionally biased region" description="Polar residues" evidence="1">
    <location>
        <begin position="1"/>
        <end position="18"/>
    </location>
</feature>
<gene>
    <name evidence="2" type="ORF">BN1723_007131</name>
</gene>
<feature type="non-terminal residue" evidence="2">
    <location>
        <position position="1"/>
    </location>
</feature>
<organism evidence="2 3">
    <name type="scientific">Verticillium longisporum</name>
    <name type="common">Verticillium dahliae var. longisporum</name>
    <dbReference type="NCBI Taxonomy" id="100787"/>
    <lineage>
        <taxon>Eukaryota</taxon>
        <taxon>Fungi</taxon>
        <taxon>Dikarya</taxon>
        <taxon>Ascomycota</taxon>
        <taxon>Pezizomycotina</taxon>
        <taxon>Sordariomycetes</taxon>
        <taxon>Hypocreomycetidae</taxon>
        <taxon>Glomerellales</taxon>
        <taxon>Plectosphaerellaceae</taxon>
        <taxon>Verticillium</taxon>
    </lineage>
</organism>
<evidence type="ECO:0000256" key="1">
    <source>
        <dbReference type="SAM" id="MobiDB-lite"/>
    </source>
</evidence>
<feature type="compositionally biased region" description="Polar residues" evidence="1">
    <location>
        <begin position="29"/>
        <end position="39"/>
    </location>
</feature>
<dbReference type="Proteomes" id="UP000045706">
    <property type="component" value="Unassembled WGS sequence"/>
</dbReference>
<accession>A0A0G4NJH4</accession>
<reference evidence="3" key="1">
    <citation type="submission" date="2015-05" db="EMBL/GenBank/DDBJ databases">
        <authorList>
            <person name="Fogelqvist Johan"/>
        </authorList>
    </citation>
    <scope>NUCLEOTIDE SEQUENCE [LARGE SCALE GENOMIC DNA]</scope>
</reference>
<feature type="region of interest" description="Disordered" evidence="1">
    <location>
        <begin position="1"/>
        <end position="115"/>
    </location>
</feature>
<feature type="compositionally biased region" description="Polar residues" evidence="1">
    <location>
        <begin position="79"/>
        <end position="99"/>
    </location>
</feature>
<evidence type="ECO:0000313" key="2">
    <source>
        <dbReference type="EMBL" id="CRK46573.1"/>
    </source>
</evidence>